<evidence type="ECO:0000256" key="1">
    <source>
        <dbReference type="ARBA" id="ARBA00093458"/>
    </source>
</evidence>
<gene>
    <name evidence="3" type="ORF">HIM_07108</name>
</gene>
<feature type="region of interest" description="Disordered" evidence="2">
    <location>
        <begin position="1"/>
        <end position="67"/>
    </location>
</feature>
<evidence type="ECO:0000256" key="2">
    <source>
        <dbReference type="SAM" id="MobiDB-lite"/>
    </source>
</evidence>
<name>A0A0F7ZZ39_9HYPO</name>
<comment type="similarity">
    <text evidence="1">Belongs to the STK19 family.</text>
</comment>
<dbReference type="PANTHER" id="PTHR15243">
    <property type="entry name" value="SERINE/THREONINE-PROTEIN KINASE 19"/>
    <property type="match status" value="1"/>
</dbReference>
<evidence type="ECO:0000313" key="3">
    <source>
        <dbReference type="EMBL" id="KJZ73552.1"/>
    </source>
</evidence>
<reference evidence="3 4" key="1">
    <citation type="journal article" date="2014" name="Genome Biol. Evol.">
        <title>Comparative genomics and transcriptomics analyses reveal divergent lifestyle features of nematode endoparasitic fungus Hirsutella minnesotensis.</title>
        <authorList>
            <person name="Lai Y."/>
            <person name="Liu K."/>
            <person name="Zhang X."/>
            <person name="Zhang X."/>
            <person name="Li K."/>
            <person name="Wang N."/>
            <person name="Shu C."/>
            <person name="Wu Y."/>
            <person name="Wang C."/>
            <person name="Bushley K.E."/>
            <person name="Xiang M."/>
            <person name="Liu X."/>
        </authorList>
    </citation>
    <scope>NUCLEOTIDE SEQUENCE [LARGE SCALE GENOMIC DNA]</scope>
    <source>
        <strain evidence="3 4">3608</strain>
    </source>
</reference>
<dbReference type="AlphaFoldDB" id="A0A0F7ZZ39"/>
<keyword evidence="4" id="KW-1185">Reference proteome</keyword>
<dbReference type="EMBL" id="KQ030534">
    <property type="protein sequence ID" value="KJZ73552.1"/>
    <property type="molecule type" value="Genomic_DNA"/>
</dbReference>
<sequence>MPQSLRSILGKSGRVRKPTRPAPSQRTSSGSPSPRKGGGPSRKAEEQGTRQGRARDADDGDGPLFEDKLTDLGTARLLAEELTLRDVVQAMRYVRSHMFTPVPPTGLRSTRVAEVLSYRASLPPAVTLAHVHELERMLRDAVSETAADALLAYLRANPATQAVPQGQLASTHTDELVRAGFLTSATQTVPGSTLHVRPEDRTTLTSIHHVSRFASGTVSAVGGSQAIHLAGGGGGAPTLTRPSASSPPASVVGAASSSTASPSSGLPGFRISLPGHGRYLKLAEGAVEWVRETLGKTKWGEAPETWLRERFEGGGLYGTRWKEFWGIEWQWVAGQAVGLGVVEMFETGAVGKGVRALG</sequence>
<dbReference type="Proteomes" id="UP000054481">
    <property type="component" value="Unassembled WGS sequence"/>
</dbReference>
<dbReference type="InterPro" id="IPR018865">
    <property type="entry name" value="STK19-like"/>
</dbReference>
<organism evidence="3 4">
    <name type="scientific">Hirsutella minnesotensis 3608</name>
    <dbReference type="NCBI Taxonomy" id="1043627"/>
    <lineage>
        <taxon>Eukaryota</taxon>
        <taxon>Fungi</taxon>
        <taxon>Dikarya</taxon>
        <taxon>Ascomycota</taxon>
        <taxon>Pezizomycotina</taxon>
        <taxon>Sordariomycetes</taxon>
        <taxon>Hypocreomycetidae</taxon>
        <taxon>Hypocreales</taxon>
        <taxon>Ophiocordycipitaceae</taxon>
        <taxon>Hirsutella</taxon>
    </lineage>
</organism>
<dbReference type="PANTHER" id="PTHR15243:SF0">
    <property type="entry name" value="SERINE_THREONINE-PROTEIN KINASE 19"/>
    <property type="match status" value="1"/>
</dbReference>
<feature type="region of interest" description="Disordered" evidence="2">
    <location>
        <begin position="231"/>
        <end position="266"/>
    </location>
</feature>
<proteinExistence type="inferred from homology"/>
<accession>A0A0F7ZZ39</accession>
<feature type="compositionally biased region" description="Low complexity" evidence="2">
    <location>
        <begin position="237"/>
        <end position="266"/>
    </location>
</feature>
<protein>
    <recommendedName>
        <fullName evidence="5">Serine-threonine protein kinase 19</fullName>
    </recommendedName>
</protein>
<evidence type="ECO:0000313" key="4">
    <source>
        <dbReference type="Proteomes" id="UP000054481"/>
    </source>
</evidence>
<feature type="compositionally biased region" description="Basic and acidic residues" evidence="2">
    <location>
        <begin position="42"/>
        <end position="57"/>
    </location>
</feature>
<dbReference type="GO" id="GO:0046579">
    <property type="term" value="P:positive regulation of Ras protein signal transduction"/>
    <property type="evidence" value="ECO:0007669"/>
    <property type="project" value="TreeGrafter"/>
</dbReference>
<dbReference type="Pfam" id="PF10494">
    <property type="entry name" value="Stk19"/>
    <property type="match status" value="2"/>
</dbReference>
<dbReference type="OrthoDB" id="3980126at2759"/>
<evidence type="ECO:0008006" key="5">
    <source>
        <dbReference type="Google" id="ProtNLM"/>
    </source>
</evidence>